<accession>A0A0E9S2K3</accession>
<sequence length="35" mass="4210">MFFRQNAITWYSLVTHIELKITVFGCSFAFSAWFF</sequence>
<proteinExistence type="predicted"/>
<dbReference type="AlphaFoldDB" id="A0A0E9S2K3"/>
<protein>
    <submittedName>
        <fullName evidence="1">Uncharacterized protein</fullName>
    </submittedName>
</protein>
<name>A0A0E9S2K3_ANGAN</name>
<dbReference type="EMBL" id="GBXM01073145">
    <property type="protein sequence ID" value="JAH35432.1"/>
    <property type="molecule type" value="Transcribed_RNA"/>
</dbReference>
<evidence type="ECO:0000313" key="1">
    <source>
        <dbReference type="EMBL" id="JAH35432.1"/>
    </source>
</evidence>
<reference evidence="1" key="2">
    <citation type="journal article" date="2015" name="Fish Shellfish Immunol.">
        <title>Early steps in the European eel (Anguilla anguilla)-Vibrio vulnificus interaction in the gills: Role of the RtxA13 toxin.</title>
        <authorList>
            <person name="Callol A."/>
            <person name="Pajuelo D."/>
            <person name="Ebbesson L."/>
            <person name="Teles M."/>
            <person name="MacKenzie S."/>
            <person name="Amaro C."/>
        </authorList>
    </citation>
    <scope>NUCLEOTIDE SEQUENCE</scope>
</reference>
<organism evidence="1">
    <name type="scientific">Anguilla anguilla</name>
    <name type="common">European freshwater eel</name>
    <name type="synonym">Muraena anguilla</name>
    <dbReference type="NCBI Taxonomy" id="7936"/>
    <lineage>
        <taxon>Eukaryota</taxon>
        <taxon>Metazoa</taxon>
        <taxon>Chordata</taxon>
        <taxon>Craniata</taxon>
        <taxon>Vertebrata</taxon>
        <taxon>Euteleostomi</taxon>
        <taxon>Actinopterygii</taxon>
        <taxon>Neopterygii</taxon>
        <taxon>Teleostei</taxon>
        <taxon>Anguilliformes</taxon>
        <taxon>Anguillidae</taxon>
        <taxon>Anguilla</taxon>
    </lineage>
</organism>
<reference evidence="1" key="1">
    <citation type="submission" date="2014-11" db="EMBL/GenBank/DDBJ databases">
        <authorList>
            <person name="Amaro Gonzalez C."/>
        </authorList>
    </citation>
    <scope>NUCLEOTIDE SEQUENCE</scope>
</reference>